<evidence type="ECO:0000256" key="5">
    <source>
        <dbReference type="ARBA" id="ARBA00023136"/>
    </source>
</evidence>
<dbReference type="GO" id="GO:0031267">
    <property type="term" value="F:small GTPase binding"/>
    <property type="evidence" value="ECO:0007669"/>
    <property type="project" value="InterPro"/>
</dbReference>
<dbReference type="InterPro" id="IPR039765">
    <property type="entry name" value="Yip5/YIPF1/YIPF2"/>
</dbReference>
<comment type="similarity">
    <text evidence="2 6">Belongs to the YIP1 family.</text>
</comment>
<dbReference type="EMBL" id="LDAU01000110">
    <property type="protein sequence ID" value="KRX05049.1"/>
    <property type="molecule type" value="Genomic_DNA"/>
</dbReference>
<proteinExistence type="inferred from homology"/>
<dbReference type="PANTHER" id="PTHR12822:SF2">
    <property type="entry name" value="PROTEIN YIPF"/>
    <property type="match status" value="1"/>
</dbReference>
<comment type="subcellular location">
    <subcellularLocation>
        <location evidence="6">Golgi apparatus membrane</location>
        <topology evidence="6">Multi-pass membrane protein</topology>
    </subcellularLocation>
    <subcellularLocation>
        <location evidence="1">Membrane</location>
        <topology evidence="1">Multi-pass membrane protein</topology>
    </subcellularLocation>
</comment>
<dbReference type="Proteomes" id="UP000054937">
    <property type="component" value="Unassembled WGS sequence"/>
</dbReference>
<dbReference type="GO" id="GO:0016192">
    <property type="term" value="P:vesicle-mediated transport"/>
    <property type="evidence" value="ECO:0007669"/>
    <property type="project" value="InterPro"/>
</dbReference>
<dbReference type="GO" id="GO:0000139">
    <property type="term" value="C:Golgi membrane"/>
    <property type="evidence" value="ECO:0007669"/>
    <property type="project" value="UniProtKB-SubCell"/>
</dbReference>
<keyword evidence="5 6" id="KW-0472">Membrane</keyword>
<comment type="caution">
    <text evidence="9">The sequence shown here is derived from an EMBL/GenBank/DDBJ whole genome shotgun (WGS) entry which is preliminary data.</text>
</comment>
<accession>A0A0V0QRZ1</accession>
<evidence type="ECO:0000256" key="3">
    <source>
        <dbReference type="ARBA" id="ARBA00022692"/>
    </source>
</evidence>
<evidence type="ECO:0000313" key="10">
    <source>
        <dbReference type="Proteomes" id="UP000054937"/>
    </source>
</evidence>
<keyword evidence="4 6" id="KW-1133">Transmembrane helix</keyword>
<feature type="transmembrane region" description="Helical" evidence="6">
    <location>
        <begin position="253"/>
        <end position="276"/>
    </location>
</feature>
<evidence type="ECO:0000259" key="8">
    <source>
        <dbReference type="Pfam" id="PF04893"/>
    </source>
</evidence>
<feature type="region of interest" description="Disordered" evidence="7">
    <location>
        <begin position="1"/>
        <end position="37"/>
    </location>
</feature>
<feature type="transmembrane region" description="Helical" evidence="6">
    <location>
        <begin position="127"/>
        <end position="147"/>
    </location>
</feature>
<feature type="domain" description="Yip1" evidence="8">
    <location>
        <begin position="110"/>
        <end position="269"/>
    </location>
</feature>
<gene>
    <name evidence="9" type="ORF">PPERSA_06683</name>
</gene>
<evidence type="ECO:0000256" key="2">
    <source>
        <dbReference type="ARBA" id="ARBA00010596"/>
    </source>
</evidence>
<keyword evidence="3 6" id="KW-0812">Transmembrane</keyword>
<organism evidence="9 10">
    <name type="scientific">Pseudocohnilembus persalinus</name>
    <name type="common">Ciliate</name>
    <dbReference type="NCBI Taxonomy" id="266149"/>
    <lineage>
        <taxon>Eukaryota</taxon>
        <taxon>Sar</taxon>
        <taxon>Alveolata</taxon>
        <taxon>Ciliophora</taxon>
        <taxon>Intramacronucleata</taxon>
        <taxon>Oligohymenophorea</taxon>
        <taxon>Scuticociliatia</taxon>
        <taxon>Philasterida</taxon>
        <taxon>Pseudocohnilembidae</taxon>
        <taxon>Pseudocohnilembus</taxon>
    </lineage>
</organism>
<dbReference type="OrthoDB" id="10256463at2759"/>
<dbReference type="InterPro" id="IPR006977">
    <property type="entry name" value="Yip1_dom"/>
</dbReference>
<keyword evidence="10" id="KW-1185">Reference proteome</keyword>
<feature type="compositionally biased region" description="Acidic residues" evidence="7">
    <location>
        <begin position="1"/>
        <end position="11"/>
    </location>
</feature>
<dbReference type="PANTHER" id="PTHR12822">
    <property type="entry name" value="PROTEIN YIPF"/>
    <property type="match status" value="1"/>
</dbReference>
<dbReference type="Pfam" id="PF04893">
    <property type="entry name" value="Yip1"/>
    <property type="match status" value="1"/>
</dbReference>
<evidence type="ECO:0000256" key="4">
    <source>
        <dbReference type="ARBA" id="ARBA00022989"/>
    </source>
</evidence>
<name>A0A0V0QRZ1_PSEPJ</name>
<feature type="transmembrane region" description="Helical" evidence="6">
    <location>
        <begin position="223"/>
        <end position="241"/>
    </location>
</feature>
<feature type="compositionally biased region" description="Polar residues" evidence="7">
    <location>
        <begin position="13"/>
        <end position="37"/>
    </location>
</feature>
<evidence type="ECO:0000313" key="9">
    <source>
        <dbReference type="EMBL" id="KRX05049.1"/>
    </source>
</evidence>
<dbReference type="InParanoid" id="A0A0V0QRZ1"/>
<evidence type="ECO:0000256" key="1">
    <source>
        <dbReference type="ARBA" id="ARBA00004141"/>
    </source>
</evidence>
<sequence length="282" mass="32804">MDFQQDYEEQQNDNHLNEQLNKQQGLDNTDITDFGNVNNHYEQQNEHNFVAEPNQQYESTQNKKSQQPQQPQKNLGFFGFLQVEFYQQYFNVDTEDVMNRCKLAINPLSSGDFFANNRENPDLWGPLWIYTSLVFIMASVGNIQGYFSSEGSSFRFDYSFVPFAALLIYLIGFGTPILMGIVMKCFGNQVTAFELICLYGYSMAIYIPIIVLCIIPFDWSQWLFLAVGTGISIHFMFKNLKSEFASYEQNKKYLMYGIIAGVQVLFLLFLKMYFFANFEAYD</sequence>
<evidence type="ECO:0000256" key="6">
    <source>
        <dbReference type="RuleBase" id="RU361264"/>
    </source>
</evidence>
<protein>
    <recommendedName>
        <fullName evidence="6">Protein YIPF</fullName>
    </recommendedName>
</protein>
<feature type="transmembrane region" description="Helical" evidence="6">
    <location>
        <begin position="195"/>
        <end position="217"/>
    </location>
</feature>
<dbReference type="OMA" id="VFRRCVA"/>
<reference evidence="9 10" key="1">
    <citation type="journal article" date="2015" name="Sci. Rep.">
        <title>Genome of the facultative scuticociliatosis pathogen Pseudocohnilembus persalinus provides insight into its virulence through horizontal gene transfer.</title>
        <authorList>
            <person name="Xiong J."/>
            <person name="Wang G."/>
            <person name="Cheng J."/>
            <person name="Tian M."/>
            <person name="Pan X."/>
            <person name="Warren A."/>
            <person name="Jiang C."/>
            <person name="Yuan D."/>
            <person name="Miao W."/>
        </authorList>
    </citation>
    <scope>NUCLEOTIDE SEQUENCE [LARGE SCALE GENOMIC DNA]</scope>
    <source>
        <strain evidence="9">36N120E</strain>
    </source>
</reference>
<evidence type="ECO:0000256" key="7">
    <source>
        <dbReference type="SAM" id="MobiDB-lite"/>
    </source>
</evidence>
<dbReference type="AlphaFoldDB" id="A0A0V0QRZ1"/>
<feature type="transmembrane region" description="Helical" evidence="6">
    <location>
        <begin position="159"/>
        <end position="183"/>
    </location>
</feature>